<evidence type="ECO:0000313" key="2">
    <source>
        <dbReference type="Proteomes" id="UP000499080"/>
    </source>
</evidence>
<keyword evidence="2" id="KW-1185">Reference proteome</keyword>
<gene>
    <name evidence="1" type="ORF">AVEN_106915_1</name>
</gene>
<protein>
    <submittedName>
        <fullName evidence="1">Uncharacterized protein</fullName>
    </submittedName>
</protein>
<proteinExistence type="predicted"/>
<reference evidence="1 2" key="1">
    <citation type="journal article" date="2019" name="Sci. Rep.">
        <title>Orb-weaving spider Araneus ventricosus genome elucidates the spidroin gene catalogue.</title>
        <authorList>
            <person name="Kono N."/>
            <person name="Nakamura H."/>
            <person name="Ohtoshi R."/>
            <person name="Moran D.A.P."/>
            <person name="Shinohara A."/>
            <person name="Yoshida Y."/>
            <person name="Fujiwara M."/>
            <person name="Mori M."/>
            <person name="Tomita M."/>
            <person name="Arakawa K."/>
        </authorList>
    </citation>
    <scope>NUCLEOTIDE SEQUENCE [LARGE SCALE GENOMIC DNA]</scope>
</reference>
<comment type="caution">
    <text evidence="1">The sequence shown here is derived from an EMBL/GenBank/DDBJ whole genome shotgun (WGS) entry which is preliminary data.</text>
</comment>
<dbReference type="EMBL" id="BGPR01268326">
    <property type="protein sequence ID" value="GBM91447.1"/>
    <property type="molecule type" value="Genomic_DNA"/>
</dbReference>
<name>A0A4Y2JNE7_ARAVE</name>
<dbReference type="AlphaFoldDB" id="A0A4Y2JNE7"/>
<organism evidence="1 2">
    <name type="scientific">Araneus ventricosus</name>
    <name type="common">Orbweaver spider</name>
    <name type="synonym">Epeira ventricosa</name>
    <dbReference type="NCBI Taxonomy" id="182803"/>
    <lineage>
        <taxon>Eukaryota</taxon>
        <taxon>Metazoa</taxon>
        <taxon>Ecdysozoa</taxon>
        <taxon>Arthropoda</taxon>
        <taxon>Chelicerata</taxon>
        <taxon>Arachnida</taxon>
        <taxon>Araneae</taxon>
        <taxon>Araneomorphae</taxon>
        <taxon>Entelegynae</taxon>
        <taxon>Araneoidea</taxon>
        <taxon>Araneidae</taxon>
        <taxon>Araneus</taxon>
    </lineage>
</organism>
<dbReference type="Proteomes" id="UP000499080">
    <property type="component" value="Unassembled WGS sequence"/>
</dbReference>
<feature type="non-terminal residue" evidence="1">
    <location>
        <position position="1"/>
    </location>
</feature>
<evidence type="ECO:0000313" key="1">
    <source>
        <dbReference type="EMBL" id="GBM91447.1"/>
    </source>
</evidence>
<sequence>ATSQQLSNEDPSTPLPESLKLTVTSLTPSTTSHRVTMALAPDKKLGMPVVES</sequence>
<accession>A0A4Y2JNE7</accession>